<evidence type="ECO:0000256" key="8">
    <source>
        <dbReference type="SAM" id="Phobius"/>
    </source>
</evidence>
<keyword evidence="7" id="KW-0548">Nucleotidyltransferase</keyword>
<feature type="transmembrane region" description="Helical" evidence="8">
    <location>
        <begin position="182"/>
        <end position="203"/>
    </location>
</feature>
<evidence type="ECO:0000256" key="6">
    <source>
        <dbReference type="ARBA" id="ARBA00023136"/>
    </source>
</evidence>
<feature type="transmembrane region" description="Helical" evidence="8">
    <location>
        <begin position="110"/>
        <end position="133"/>
    </location>
</feature>
<keyword evidence="5 8" id="KW-1133">Transmembrane helix</keyword>
<proteinExistence type="inferred from homology"/>
<dbReference type="GO" id="GO:0009273">
    <property type="term" value="P:peptidoglycan-based cell wall biogenesis"/>
    <property type="evidence" value="ECO:0007669"/>
    <property type="project" value="TreeGrafter"/>
</dbReference>
<dbReference type="EC" id="2.7.7.41" evidence="7"/>
<dbReference type="Pfam" id="PF01148">
    <property type="entry name" value="CTP_transf_1"/>
    <property type="match status" value="1"/>
</dbReference>
<protein>
    <recommendedName>
        <fullName evidence="7">Phosphatidate cytidylyltransferase</fullName>
        <ecNumber evidence="7">2.7.7.41</ecNumber>
    </recommendedName>
</protein>
<feature type="transmembrane region" description="Helical" evidence="8">
    <location>
        <begin position="20"/>
        <end position="42"/>
    </location>
</feature>
<dbReference type="GO" id="GO:0005886">
    <property type="term" value="C:plasma membrane"/>
    <property type="evidence" value="ECO:0007669"/>
    <property type="project" value="TreeGrafter"/>
</dbReference>
<evidence type="ECO:0000256" key="2">
    <source>
        <dbReference type="ARBA" id="ARBA00010185"/>
    </source>
</evidence>
<evidence type="ECO:0000313" key="9">
    <source>
        <dbReference type="EMBL" id="RKF41014.1"/>
    </source>
</evidence>
<dbReference type="RefSeq" id="WP_120333090.1">
    <property type="nucleotide sequence ID" value="NZ_MCAQ01000002.1"/>
</dbReference>
<keyword evidence="4 7" id="KW-0812">Transmembrane</keyword>
<dbReference type="AlphaFoldDB" id="A0A420G784"/>
<dbReference type="PANTHER" id="PTHR43535:SF1">
    <property type="entry name" value="PHOSPHATIDATE CYTIDYLYLTRANSFERASE"/>
    <property type="match status" value="1"/>
</dbReference>
<evidence type="ECO:0000256" key="4">
    <source>
        <dbReference type="ARBA" id="ARBA00022692"/>
    </source>
</evidence>
<name>A0A420G784_9SPHI</name>
<evidence type="ECO:0000313" key="10">
    <source>
        <dbReference type="Proteomes" id="UP000286402"/>
    </source>
</evidence>
<organism evidence="9 10">
    <name type="scientific">Sphingobacterium siyangense</name>
    <dbReference type="NCBI Taxonomy" id="459529"/>
    <lineage>
        <taxon>Bacteria</taxon>
        <taxon>Pseudomonadati</taxon>
        <taxon>Bacteroidota</taxon>
        <taxon>Sphingobacteriia</taxon>
        <taxon>Sphingobacteriales</taxon>
        <taxon>Sphingobacteriaceae</taxon>
        <taxon>Sphingobacterium</taxon>
    </lineage>
</organism>
<comment type="caution">
    <text evidence="9">The sequence shown here is derived from an EMBL/GenBank/DDBJ whole genome shotgun (WGS) entry which is preliminary data.</text>
</comment>
<dbReference type="PROSITE" id="PS01315">
    <property type="entry name" value="CDS"/>
    <property type="match status" value="1"/>
</dbReference>
<dbReference type="EMBL" id="MCAQ01000002">
    <property type="protein sequence ID" value="RKF41014.1"/>
    <property type="molecule type" value="Genomic_DNA"/>
</dbReference>
<sequence length="276" mass="30670">MADANGKFADVPVRVRSWGYIILVLAVAFVPPTISPLFVAWITFQGMREFARMFIPECKTQPLVFLCMALLQALLLYFCSYRAYLLLASFLCLGTALFFKYGLKVKKGAVFGLFLGAVACLLAFSHLAFIRSIKVDGNPFLGLKLIGYIVVLTELNDVFQYLMGKFFGKRKIVPRISPNKTIAGCVGGISLTIILSNLLGYFLLPFQNFLYFSLFGLFFGILGFWGDVLFSYLKRKTGVKDTGTLIPGHGGLLDRIDSLIFNAPLFYALIILLLGN</sequence>
<feature type="transmembrane region" description="Helical" evidence="8">
    <location>
        <begin position="62"/>
        <end position="78"/>
    </location>
</feature>
<comment type="pathway">
    <text evidence="7">Phospholipid metabolism; CDP-diacylglycerol biosynthesis; CDP-diacylglycerol from sn-glycerol 3-phosphate: step 3/3.</text>
</comment>
<dbReference type="InterPro" id="IPR000374">
    <property type="entry name" value="PC_trans"/>
</dbReference>
<evidence type="ECO:0000256" key="5">
    <source>
        <dbReference type="ARBA" id="ARBA00022989"/>
    </source>
</evidence>
<keyword evidence="3 7" id="KW-0808">Transferase</keyword>
<reference evidence="9 10" key="1">
    <citation type="submission" date="2016-07" db="EMBL/GenBank/DDBJ databases">
        <title>Genome analysis of Sphingobacterium siyangense T12B17.</title>
        <authorList>
            <person name="Xu D."/>
            <person name="Su Y."/>
            <person name="Zheng S."/>
        </authorList>
    </citation>
    <scope>NUCLEOTIDE SEQUENCE [LARGE SCALE GENOMIC DNA]</scope>
    <source>
        <strain evidence="9 10">T12B17</strain>
    </source>
</reference>
<dbReference type="PANTHER" id="PTHR43535">
    <property type="entry name" value="PHOSPHATIDATE CYTIDYLYLTRANSFERASE"/>
    <property type="match status" value="1"/>
</dbReference>
<feature type="transmembrane region" description="Helical" evidence="8">
    <location>
        <begin position="145"/>
        <end position="162"/>
    </location>
</feature>
<keyword evidence="10" id="KW-1185">Reference proteome</keyword>
<dbReference type="GO" id="GO:0004605">
    <property type="term" value="F:phosphatidate cytidylyltransferase activity"/>
    <property type="evidence" value="ECO:0007669"/>
    <property type="project" value="UniProtKB-EC"/>
</dbReference>
<gene>
    <name evidence="9" type="ORF">BCY89_21570</name>
</gene>
<comment type="subcellular location">
    <subcellularLocation>
        <location evidence="1">Membrane</location>
        <topology evidence="1">Multi-pass membrane protein</topology>
    </subcellularLocation>
</comment>
<comment type="catalytic activity">
    <reaction evidence="7">
        <text>a 1,2-diacyl-sn-glycero-3-phosphate + CTP + H(+) = a CDP-1,2-diacyl-sn-glycerol + diphosphate</text>
        <dbReference type="Rhea" id="RHEA:16229"/>
        <dbReference type="ChEBI" id="CHEBI:15378"/>
        <dbReference type="ChEBI" id="CHEBI:33019"/>
        <dbReference type="ChEBI" id="CHEBI:37563"/>
        <dbReference type="ChEBI" id="CHEBI:58332"/>
        <dbReference type="ChEBI" id="CHEBI:58608"/>
        <dbReference type="EC" id="2.7.7.41"/>
    </reaction>
</comment>
<keyword evidence="6 8" id="KW-0472">Membrane</keyword>
<dbReference type="UniPathway" id="UPA00557">
    <property type="reaction ID" value="UER00614"/>
</dbReference>
<comment type="similarity">
    <text evidence="2 7">Belongs to the CDS family.</text>
</comment>
<evidence type="ECO:0000256" key="3">
    <source>
        <dbReference type="ARBA" id="ARBA00022679"/>
    </source>
</evidence>
<feature type="transmembrane region" description="Helical" evidence="8">
    <location>
        <begin position="209"/>
        <end position="230"/>
    </location>
</feature>
<accession>A0A420G784</accession>
<feature type="transmembrane region" description="Helical" evidence="8">
    <location>
        <begin position="259"/>
        <end position="275"/>
    </location>
</feature>
<feature type="transmembrane region" description="Helical" evidence="8">
    <location>
        <begin position="84"/>
        <end position="103"/>
    </location>
</feature>
<evidence type="ECO:0000256" key="7">
    <source>
        <dbReference type="RuleBase" id="RU003938"/>
    </source>
</evidence>
<evidence type="ECO:0000256" key="1">
    <source>
        <dbReference type="ARBA" id="ARBA00004141"/>
    </source>
</evidence>
<dbReference type="Proteomes" id="UP000286402">
    <property type="component" value="Unassembled WGS sequence"/>
</dbReference>
<dbReference type="GO" id="GO:0016024">
    <property type="term" value="P:CDP-diacylglycerol biosynthetic process"/>
    <property type="evidence" value="ECO:0007669"/>
    <property type="project" value="UniProtKB-UniPathway"/>
</dbReference>